<keyword evidence="2" id="KW-1185">Reference proteome</keyword>
<protein>
    <recommendedName>
        <fullName evidence="3">Polyprotein</fullName>
    </recommendedName>
</protein>
<comment type="caution">
    <text evidence="1">The sequence shown here is derived from an EMBL/GenBank/DDBJ whole genome shotgun (WGS) entry which is preliminary data.</text>
</comment>
<evidence type="ECO:0008006" key="3">
    <source>
        <dbReference type="Google" id="ProtNLM"/>
    </source>
</evidence>
<dbReference type="EMBL" id="LGRX02015758">
    <property type="protein sequence ID" value="KAK3263059.1"/>
    <property type="molecule type" value="Genomic_DNA"/>
</dbReference>
<reference evidence="1 2" key="1">
    <citation type="journal article" date="2015" name="Genome Biol. Evol.">
        <title>Comparative Genomics of a Bacterivorous Green Alga Reveals Evolutionary Causalities and Consequences of Phago-Mixotrophic Mode of Nutrition.</title>
        <authorList>
            <person name="Burns J.A."/>
            <person name="Paasch A."/>
            <person name="Narechania A."/>
            <person name="Kim E."/>
        </authorList>
    </citation>
    <scope>NUCLEOTIDE SEQUENCE [LARGE SCALE GENOMIC DNA]</scope>
    <source>
        <strain evidence="1 2">PLY_AMNH</strain>
    </source>
</reference>
<proteinExistence type="predicted"/>
<organism evidence="1 2">
    <name type="scientific">Cymbomonas tetramitiformis</name>
    <dbReference type="NCBI Taxonomy" id="36881"/>
    <lineage>
        <taxon>Eukaryota</taxon>
        <taxon>Viridiplantae</taxon>
        <taxon>Chlorophyta</taxon>
        <taxon>Pyramimonadophyceae</taxon>
        <taxon>Pyramimonadales</taxon>
        <taxon>Pyramimonadaceae</taxon>
        <taxon>Cymbomonas</taxon>
    </lineage>
</organism>
<dbReference type="CDD" id="cd09272">
    <property type="entry name" value="RNase_HI_RT_Ty1"/>
    <property type="match status" value="1"/>
</dbReference>
<evidence type="ECO:0000313" key="1">
    <source>
        <dbReference type="EMBL" id="KAK3263059.1"/>
    </source>
</evidence>
<name>A0AAE0KWH2_9CHLO</name>
<evidence type="ECO:0000313" key="2">
    <source>
        <dbReference type="Proteomes" id="UP001190700"/>
    </source>
</evidence>
<dbReference type="Proteomes" id="UP001190700">
    <property type="component" value="Unassembled WGS sequence"/>
</dbReference>
<gene>
    <name evidence="1" type="ORF">CYMTET_28114</name>
</gene>
<sequence length="138" mass="15577">MSEACTSALGIRNTLAEYWNFDSDTIPVHIDNAAVTHIATQRQLSSRLKHVEVRYHAVRQWCIGDNAKFHTVWISTDEIMADIFTKALPITKQGVPLITKHTAALINIKDRKVKLREQLLAAEQQKQCNARKTDPLSG</sequence>
<dbReference type="AlphaFoldDB" id="A0AAE0KWH2"/>
<accession>A0AAE0KWH2</accession>